<evidence type="ECO:0000256" key="5">
    <source>
        <dbReference type="SAM" id="SignalP"/>
    </source>
</evidence>
<evidence type="ECO:0000256" key="2">
    <source>
        <dbReference type="ARBA" id="ARBA00010333"/>
    </source>
</evidence>
<name>A0A1X7AGS5_9GAMM</name>
<proteinExistence type="inferred from homology"/>
<dbReference type="AlphaFoldDB" id="A0A1X7AGS5"/>
<evidence type="ECO:0000313" key="8">
    <source>
        <dbReference type="Proteomes" id="UP000196573"/>
    </source>
</evidence>
<dbReference type="SMART" id="SM00062">
    <property type="entry name" value="PBPb"/>
    <property type="match status" value="1"/>
</dbReference>
<accession>A0A1X7AGS5</accession>
<comment type="similarity">
    <text evidence="2 4">Belongs to the bacterial solute-binding protein 3 family.</text>
</comment>
<dbReference type="GO" id="GO:0030313">
    <property type="term" value="C:cell envelope"/>
    <property type="evidence" value="ECO:0007669"/>
    <property type="project" value="UniProtKB-SubCell"/>
</dbReference>
<evidence type="ECO:0000256" key="3">
    <source>
        <dbReference type="ARBA" id="ARBA00022729"/>
    </source>
</evidence>
<evidence type="ECO:0000256" key="1">
    <source>
        <dbReference type="ARBA" id="ARBA00004196"/>
    </source>
</evidence>
<reference evidence="7 8" key="1">
    <citation type="submission" date="2017-03" db="EMBL/GenBank/DDBJ databases">
        <authorList>
            <person name="Afonso C.L."/>
            <person name="Miller P.J."/>
            <person name="Scott M.A."/>
            <person name="Spackman E."/>
            <person name="Goraichik I."/>
            <person name="Dimitrov K.M."/>
            <person name="Suarez D.L."/>
            <person name="Swayne D.E."/>
        </authorList>
    </citation>
    <scope>NUCLEOTIDE SEQUENCE [LARGE SCALE GENOMIC DNA]</scope>
    <source>
        <strain evidence="7">SB41UT1</strain>
    </source>
</reference>
<dbReference type="Gene3D" id="3.40.190.10">
    <property type="entry name" value="Periplasmic binding protein-like II"/>
    <property type="match status" value="2"/>
</dbReference>
<dbReference type="OrthoDB" id="9768183at2"/>
<feature type="domain" description="Solute-binding protein family 3/N-terminal" evidence="6">
    <location>
        <begin position="28"/>
        <end position="250"/>
    </location>
</feature>
<dbReference type="SUPFAM" id="SSF53850">
    <property type="entry name" value="Periplasmic binding protein-like II"/>
    <property type="match status" value="1"/>
</dbReference>
<feature type="chain" id="PRO_5012100893" evidence="5">
    <location>
        <begin position="26"/>
        <end position="252"/>
    </location>
</feature>
<dbReference type="PROSITE" id="PS01039">
    <property type="entry name" value="SBP_BACTERIAL_3"/>
    <property type="match status" value="1"/>
</dbReference>
<comment type="subcellular location">
    <subcellularLocation>
        <location evidence="1">Cell envelope</location>
    </subcellularLocation>
</comment>
<dbReference type="RefSeq" id="WP_087107835.1">
    <property type="nucleotide sequence ID" value="NZ_CBCSCN010000001.1"/>
</dbReference>
<gene>
    <name evidence="7" type="primary">argT_1</name>
    <name evidence="7" type="ORF">EHSB41UT_01185</name>
</gene>
<dbReference type="EMBL" id="FWPT01000002">
    <property type="protein sequence ID" value="SMA40378.1"/>
    <property type="molecule type" value="Genomic_DNA"/>
</dbReference>
<dbReference type="PANTHER" id="PTHR35936:SF17">
    <property type="entry name" value="ARGININE-BINDING EXTRACELLULAR PROTEIN ARTP"/>
    <property type="match status" value="1"/>
</dbReference>
<evidence type="ECO:0000313" key="7">
    <source>
        <dbReference type="EMBL" id="SMA40378.1"/>
    </source>
</evidence>
<dbReference type="Pfam" id="PF00497">
    <property type="entry name" value="SBP_bac_3"/>
    <property type="match status" value="1"/>
</dbReference>
<feature type="signal peptide" evidence="5">
    <location>
        <begin position="1"/>
        <end position="25"/>
    </location>
</feature>
<keyword evidence="3 5" id="KW-0732">Signal</keyword>
<sequence>MKLKKLLRTLAITSAAVLLPLTGQAQDKVRIATEGAWAPFNYVDESGALVGFDVDIANALCAKMNTSCEIVVQDWDGMIPALNVRKFDAIVSSMSITDDRLKIVDFTDKYYSGGLRFMGPKKSEITPTKQGLQGKTIGAQRSTIAGMHLEDNYADVAEIKLYDTQEAVYLDLAAGRLDAALSDELPTYDWLKSDKGTAFEFKGEAFAKNDIIGIAIRKNDPLKEKLNKALTEIIADGTYAEINAKYFPFPIY</sequence>
<dbReference type="PANTHER" id="PTHR35936">
    <property type="entry name" value="MEMBRANE-BOUND LYTIC MUREIN TRANSGLYCOSYLASE F"/>
    <property type="match status" value="1"/>
</dbReference>
<keyword evidence="8" id="KW-1185">Reference proteome</keyword>
<dbReference type="Proteomes" id="UP000196573">
    <property type="component" value="Unassembled WGS sequence"/>
</dbReference>
<dbReference type="InterPro" id="IPR001638">
    <property type="entry name" value="Solute-binding_3/MltF_N"/>
</dbReference>
<protein>
    <submittedName>
        <fullName evidence="7">Lysine-arginine-ornithine-binding periplasmic protein</fullName>
    </submittedName>
</protein>
<dbReference type="InterPro" id="IPR018313">
    <property type="entry name" value="SBP_3_CS"/>
</dbReference>
<evidence type="ECO:0000259" key="6">
    <source>
        <dbReference type="SMART" id="SM00062"/>
    </source>
</evidence>
<evidence type="ECO:0000256" key="4">
    <source>
        <dbReference type="RuleBase" id="RU003744"/>
    </source>
</evidence>
<organism evidence="7 8">
    <name type="scientific">Parendozoicomonas haliclonae</name>
    <dbReference type="NCBI Taxonomy" id="1960125"/>
    <lineage>
        <taxon>Bacteria</taxon>
        <taxon>Pseudomonadati</taxon>
        <taxon>Pseudomonadota</taxon>
        <taxon>Gammaproteobacteria</taxon>
        <taxon>Oceanospirillales</taxon>
        <taxon>Endozoicomonadaceae</taxon>
        <taxon>Parendozoicomonas</taxon>
    </lineage>
</organism>